<dbReference type="AlphaFoldDB" id="A0A6J3MH48"/>
<protein>
    <submittedName>
        <fullName evidence="3">Uncharacterized protein</fullName>
    </submittedName>
</protein>
<reference evidence="3" key="2">
    <citation type="submission" date="2020-04" db="EMBL/GenBank/DDBJ databases">
        <authorList>
            <consortium name="NCBI Genome Project"/>
        </authorList>
    </citation>
    <scope>NUCLEOTIDE SEQUENCE</scope>
    <source>
        <strain evidence="3">CBS 342.82</strain>
    </source>
</reference>
<dbReference type="RefSeq" id="XP_033464234.1">
    <property type="nucleotide sequence ID" value="XM_033602768.1"/>
</dbReference>
<evidence type="ECO:0000313" key="3">
    <source>
        <dbReference type="RefSeq" id="XP_033464234.1"/>
    </source>
</evidence>
<evidence type="ECO:0000313" key="2">
    <source>
        <dbReference type="Proteomes" id="UP000504637"/>
    </source>
</evidence>
<keyword evidence="2" id="KW-1185">Reference proteome</keyword>
<dbReference type="GeneID" id="54360568"/>
<gene>
    <name evidence="3" type="ORF">K489DRAFT_366383</name>
</gene>
<proteinExistence type="predicted"/>
<organism evidence="3">
    <name type="scientific">Dissoconium aciculare CBS 342.82</name>
    <dbReference type="NCBI Taxonomy" id="1314786"/>
    <lineage>
        <taxon>Eukaryota</taxon>
        <taxon>Fungi</taxon>
        <taxon>Dikarya</taxon>
        <taxon>Ascomycota</taxon>
        <taxon>Pezizomycotina</taxon>
        <taxon>Dothideomycetes</taxon>
        <taxon>Dothideomycetidae</taxon>
        <taxon>Mycosphaerellales</taxon>
        <taxon>Dissoconiaceae</taxon>
        <taxon>Dissoconium</taxon>
    </lineage>
</organism>
<dbReference type="Proteomes" id="UP000504637">
    <property type="component" value="Unplaced"/>
</dbReference>
<accession>A0A6J3MH48</accession>
<feature type="region of interest" description="Disordered" evidence="1">
    <location>
        <begin position="35"/>
        <end position="67"/>
    </location>
</feature>
<reference evidence="3" key="1">
    <citation type="submission" date="2020-01" db="EMBL/GenBank/DDBJ databases">
        <authorList>
            <consortium name="DOE Joint Genome Institute"/>
            <person name="Haridas S."/>
            <person name="Albert R."/>
            <person name="Binder M."/>
            <person name="Bloem J."/>
            <person name="Labutti K."/>
            <person name="Salamov A."/>
            <person name="Andreopoulos B."/>
            <person name="Baker S.E."/>
            <person name="Barry K."/>
            <person name="Bills G."/>
            <person name="Bluhm B.H."/>
            <person name="Cannon C."/>
            <person name="Castanera R."/>
            <person name="Culley D.E."/>
            <person name="Daum C."/>
            <person name="Ezra D."/>
            <person name="Gonzalez J.B."/>
            <person name="Henrissat B."/>
            <person name="Kuo A."/>
            <person name="Liang C."/>
            <person name="Lipzen A."/>
            <person name="Lutzoni F."/>
            <person name="Magnuson J."/>
            <person name="Mondo S."/>
            <person name="Nolan M."/>
            <person name="Ohm R."/>
            <person name="Pangilinan J."/>
            <person name="Park H.-J."/>
            <person name="Ramirez L."/>
            <person name="Alfaro M."/>
            <person name="Sun H."/>
            <person name="Tritt A."/>
            <person name="Yoshinaga Y."/>
            <person name="Zwiers L.-H."/>
            <person name="Turgeon B.G."/>
            <person name="Goodwin S.B."/>
            <person name="Spatafora J.W."/>
            <person name="Crous P.W."/>
            <person name="Grigoriev I.V."/>
        </authorList>
    </citation>
    <scope>NUCLEOTIDE SEQUENCE</scope>
    <source>
        <strain evidence="3">CBS 342.82</strain>
    </source>
</reference>
<name>A0A6J3MH48_9PEZI</name>
<sequence>MGHGDASHQNSRVRKVSWLCSAQSAAQPIIAVHGCSQDRIHDDDDEEEGGDRGWKDPVDENDDDDNALQSKLGIRLGRLSAELSSNRSGVRRPCQAKSSSFFLASSLALYAQWKEQQLLAAGGRGSPLPPSATGPSCYYRMKEVLSGAWECTGREYSPRYAQDPSLPVLPSCPNS</sequence>
<reference evidence="3" key="3">
    <citation type="submission" date="2025-08" db="UniProtKB">
        <authorList>
            <consortium name="RefSeq"/>
        </authorList>
    </citation>
    <scope>IDENTIFICATION</scope>
    <source>
        <strain evidence="3">CBS 342.82</strain>
    </source>
</reference>
<evidence type="ECO:0000256" key="1">
    <source>
        <dbReference type="SAM" id="MobiDB-lite"/>
    </source>
</evidence>